<name>A0ABS5JRW0_9BACT</name>
<comment type="caution">
    <text evidence="2">The sequence shown here is derived from an EMBL/GenBank/DDBJ whole genome shotgun (WGS) entry which is preliminary data.</text>
</comment>
<organism evidence="2 3">
    <name type="scientific">Carboxylicivirga linearis</name>
    <dbReference type="NCBI Taxonomy" id="1628157"/>
    <lineage>
        <taxon>Bacteria</taxon>
        <taxon>Pseudomonadati</taxon>
        <taxon>Bacteroidota</taxon>
        <taxon>Bacteroidia</taxon>
        <taxon>Marinilabiliales</taxon>
        <taxon>Marinilabiliaceae</taxon>
        <taxon>Carboxylicivirga</taxon>
    </lineage>
</organism>
<dbReference type="Proteomes" id="UP000708576">
    <property type="component" value="Unassembled WGS sequence"/>
</dbReference>
<keyword evidence="3" id="KW-1185">Reference proteome</keyword>
<dbReference type="Gene3D" id="2.40.160.20">
    <property type="match status" value="1"/>
</dbReference>
<evidence type="ECO:0000259" key="1">
    <source>
        <dbReference type="Pfam" id="PF19573"/>
    </source>
</evidence>
<gene>
    <name evidence="2" type="ORF">KEM10_02525</name>
</gene>
<dbReference type="InterPro" id="IPR045743">
    <property type="entry name" value="DUF6089"/>
</dbReference>
<proteinExistence type="predicted"/>
<reference evidence="2 3" key="1">
    <citation type="journal article" date="2015" name="Int. J. Syst. Evol. Microbiol.">
        <title>Carboxylicivirga linearis sp. nov., isolated from a sea cucumber culture pond.</title>
        <authorList>
            <person name="Wang F.Q."/>
            <person name="Zhou Y.X."/>
            <person name="Lin X.Z."/>
            <person name="Chen G.J."/>
            <person name="Du Z.J."/>
        </authorList>
    </citation>
    <scope>NUCLEOTIDE SEQUENCE [LARGE SCALE GENOMIC DNA]</scope>
    <source>
        <strain evidence="2 3">FB218</strain>
    </source>
</reference>
<dbReference type="SUPFAM" id="SSF56925">
    <property type="entry name" value="OMPA-like"/>
    <property type="match status" value="1"/>
</dbReference>
<sequence length="267" mass="30061">MAGVIKRLVKNFNPWVYLSLRKGKKNTVIFLLGVLFLVGQNIFAQDRLELGGFIGTSYYFGDLNPSKQFYKPRLALGGVGRYAYSDRLAFKASLYMGGISGDYSDESLNYKDLRPSAEQNGRPTYEFSNTIGDATVQVEFNFLSYDHKYISNTNFTPYLSVGLGTMIYSRKTGDAENLTTKPTFILSLPFGVGVKYKVNKWVRVGAEWSFRKTFVDDLDYEGPGAIDPSNPYGDNTTWTHNNDWVSFAGVYVTVSMFRRKSTCNGGY</sequence>
<dbReference type="InterPro" id="IPR011250">
    <property type="entry name" value="OMP/PagP_B-barrel"/>
</dbReference>
<dbReference type="EMBL" id="JAGUCO010000001">
    <property type="protein sequence ID" value="MBS2097136.1"/>
    <property type="molecule type" value="Genomic_DNA"/>
</dbReference>
<feature type="domain" description="DUF6089" evidence="1">
    <location>
        <begin position="33"/>
        <end position="259"/>
    </location>
</feature>
<evidence type="ECO:0000313" key="2">
    <source>
        <dbReference type="EMBL" id="MBS2097136.1"/>
    </source>
</evidence>
<protein>
    <recommendedName>
        <fullName evidence="1">DUF6089 domain-containing protein</fullName>
    </recommendedName>
</protein>
<dbReference type="Pfam" id="PF19573">
    <property type="entry name" value="DUF6089"/>
    <property type="match status" value="1"/>
</dbReference>
<dbReference type="RefSeq" id="WP_212213070.1">
    <property type="nucleotide sequence ID" value="NZ_JAGUCO010000001.1"/>
</dbReference>
<accession>A0ABS5JRW0</accession>
<evidence type="ECO:0000313" key="3">
    <source>
        <dbReference type="Proteomes" id="UP000708576"/>
    </source>
</evidence>